<evidence type="ECO:0000313" key="3">
    <source>
        <dbReference type="EMBL" id="CAF1096317.1"/>
    </source>
</evidence>
<dbReference type="InterPro" id="IPR010515">
    <property type="entry name" value="Collagenase_NC10/endostatin"/>
</dbReference>
<dbReference type="Gene3D" id="3.10.100.10">
    <property type="entry name" value="Mannose-Binding Protein A, subunit A"/>
    <property type="match status" value="1"/>
</dbReference>
<dbReference type="SUPFAM" id="SSF56436">
    <property type="entry name" value="C-type lectin-like"/>
    <property type="match status" value="1"/>
</dbReference>
<evidence type="ECO:0000313" key="4">
    <source>
        <dbReference type="Proteomes" id="UP000663852"/>
    </source>
</evidence>
<feature type="region of interest" description="Disordered" evidence="1">
    <location>
        <begin position="61"/>
        <end position="81"/>
    </location>
</feature>
<dbReference type="Proteomes" id="UP000663852">
    <property type="component" value="Unassembled WGS sequence"/>
</dbReference>
<dbReference type="Pfam" id="PF06482">
    <property type="entry name" value="Endostatin"/>
    <property type="match status" value="1"/>
</dbReference>
<dbReference type="EMBL" id="CAJNOJ010000095">
    <property type="protein sequence ID" value="CAF1096317.1"/>
    <property type="molecule type" value="Genomic_DNA"/>
</dbReference>
<accession>A0A814NNS2</accession>
<dbReference type="InterPro" id="IPR016186">
    <property type="entry name" value="C-type_lectin-like/link_sf"/>
</dbReference>
<sequence length="496" mass="55259">MSSSTNSNNNNDQLDPIVRNLKHIVDTAFQQDASEDLNNELLIEQLSRILEQEEGFRLNDRQKRSMYPIGEDETPIFDGSGDMLENKDLPPFYSNMTLVTITMGSTTTAFAKYTPQTYSQCPCEKGERGEKGDIGICPTDCGRKFDTYTKECLGTRINLERLAQSINQLISDAKKIAYRNTQGVSCVCPTAPPPTTVTTTQFTLDYNTYIRLKGEKGDRGDTGTSCSPICTQSGQMSVRVFTTLQQAISASPTYPDHTYVHIVNEYGRLQGVFVRVRGQLIPIRLGNEYPVMVLEPTIPPTTLSIPSTQCRTTLPCSTLRVFALGPHIRRMCNSNRGTTSCSRLADYDNLCSSVLSRSQLKGSYRAFMSSSTQWLSNLFAGICVNAKIVNMKDQILFDAFGDMFEQKPPQSEILDIQGSKPEFQYWWHGTAVNGTASKDTCHDWSRQDSSLSGVASRIPDGLNGLFHPQYIWPCSIGDSNMGILCIETNCDRNKKL</sequence>
<protein>
    <recommendedName>
        <fullName evidence="2">Collagenase NC10/endostatin domain-containing protein</fullName>
    </recommendedName>
</protein>
<organism evidence="3 4">
    <name type="scientific">Adineta ricciae</name>
    <name type="common">Rotifer</name>
    <dbReference type="NCBI Taxonomy" id="249248"/>
    <lineage>
        <taxon>Eukaryota</taxon>
        <taxon>Metazoa</taxon>
        <taxon>Spiralia</taxon>
        <taxon>Gnathifera</taxon>
        <taxon>Rotifera</taxon>
        <taxon>Eurotatoria</taxon>
        <taxon>Bdelloidea</taxon>
        <taxon>Adinetida</taxon>
        <taxon>Adinetidae</taxon>
        <taxon>Adineta</taxon>
    </lineage>
</organism>
<comment type="caution">
    <text evidence="3">The sequence shown here is derived from an EMBL/GenBank/DDBJ whole genome shotgun (WGS) entry which is preliminary data.</text>
</comment>
<name>A0A814NNS2_ADIRI</name>
<proteinExistence type="predicted"/>
<dbReference type="InterPro" id="IPR016187">
    <property type="entry name" value="CTDL_fold"/>
</dbReference>
<dbReference type="OrthoDB" id="5983381at2759"/>
<gene>
    <name evidence="3" type="ORF">EDS130_LOCUS19756</name>
</gene>
<dbReference type="AlphaFoldDB" id="A0A814NNS2"/>
<reference evidence="3" key="1">
    <citation type="submission" date="2021-02" db="EMBL/GenBank/DDBJ databases">
        <authorList>
            <person name="Nowell W R."/>
        </authorList>
    </citation>
    <scope>NUCLEOTIDE SEQUENCE</scope>
</reference>
<evidence type="ECO:0000256" key="1">
    <source>
        <dbReference type="SAM" id="MobiDB-lite"/>
    </source>
</evidence>
<feature type="domain" description="Collagenase NC10/endostatin" evidence="2">
    <location>
        <begin position="347"/>
        <end position="487"/>
    </location>
</feature>
<evidence type="ECO:0000259" key="2">
    <source>
        <dbReference type="Pfam" id="PF06482"/>
    </source>
</evidence>